<accession>A0ABW7RQ32</accession>
<proteinExistence type="predicted"/>
<comment type="caution">
    <text evidence="1">The sequence shown here is derived from an EMBL/GenBank/DDBJ whole genome shotgun (WGS) entry which is preliminary data.</text>
</comment>
<name>A0ABW7RQ32_9ACTN</name>
<sequence>MVSGDTLYEIDAGALVHHDSRNRESPTGLFVQETVARLACNVRGPSKPPAG</sequence>
<gene>
    <name evidence="1" type="ORF">ACH4GP_35310</name>
</gene>
<organism evidence="1 2">
    <name type="scientific">Streptomyces celluloflavus</name>
    <dbReference type="NCBI Taxonomy" id="58344"/>
    <lineage>
        <taxon>Bacteria</taxon>
        <taxon>Bacillati</taxon>
        <taxon>Actinomycetota</taxon>
        <taxon>Actinomycetes</taxon>
        <taxon>Kitasatosporales</taxon>
        <taxon>Streptomycetaceae</taxon>
        <taxon>Streptomyces</taxon>
    </lineage>
</organism>
<dbReference type="RefSeq" id="WP_397676583.1">
    <property type="nucleotide sequence ID" value="NZ_JBIRGH010000034.1"/>
</dbReference>
<reference evidence="1 2" key="1">
    <citation type="submission" date="2024-10" db="EMBL/GenBank/DDBJ databases">
        <title>The Natural Products Discovery Center: Release of the First 8490 Sequenced Strains for Exploring Actinobacteria Biosynthetic Diversity.</title>
        <authorList>
            <person name="Kalkreuter E."/>
            <person name="Kautsar S.A."/>
            <person name="Yang D."/>
            <person name="Bader C.D."/>
            <person name="Teijaro C.N."/>
            <person name="Fluegel L."/>
            <person name="Davis C.M."/>
            <person name="Simpson J.R."/>
            <person name="Lauterbach L."/>
            <person name="Steele A.D."/>
            <person name="Gui C."/>
            <person name="Meng S."/>
            <person name="Li G."/>
            <person name="Viehrig K."/>
            <person name="Ye F."/>
            <person name="Su P."/>
            <person name="Kiefer A.F."/>
            <person name="Nichols A."/>
            <person name="Cepeda A.J."/>
            <person name="Yan W."/>
            <person name="Fan B."/>
            <person name="Jiang Y."/>
            <person name="Adhikari A."/>
            <person name="Zheng C.-J."/>
            <person name="Schuster L."/>
            <person name="Cowan T.M."/>
            <person name="Smanski M.J."/>
            <person name="Chevrette M.G."/>
            <person name="De Carvalho L.P.S."/>
            <person name="Shen B."/>
        </authorList>
    </citation>
    <scope>NUCLEOTIDE SEQUENCE [LARGE SCALE GENOMIC DNA]</scope>
    <source>
        <strain evidence="1 2">NPDC018013</strain>
    </source>
</reference>
<evidence type="ECO:0000313" key="2">
    <source>
        <dbReference type="Proteomes" id="UP001610990"/>
    </source>
</evidence>
<protein>
    <submittedName>
        <fullName evidence="1">Uncharacterized protein</fullName>
    </submittedName>
</protein>
<keyword evidence="2" id="KW-1185">Reference proteome</keyword>
<dbReference type="EMBL" id="JBIRGH010000034">
    <property type="protein sequence ID" value="MFH8589586.1"/>
    <property type="molecule type" value="Genomic_DNA"/>
</dbReference>
<evidence type="ECO:0000313" key="1">
    <source>
        <dbReference type="EMBL" id="MFH8589586.1"/>
    </source>
</evidence>
<dbReference type="Proteomes" id="UP001610990">
    <property type="component" value="Unassembled WGS sequence"/>
</dbReference>